<sequence>MDSSNSTASSCSPSSIDNHSDLPQLPGSPEGHAASHLQFETVGNPSAFSPGAGGVASHDTAHGHPEAPAPDVLIAGASPSPPTRAGASASNGRRNADVVTVEALAMEVQGTRRQFGELHRLAELFSSLPSAVLAFAQQLREADASCSPRRWLFSVVGLDEFALGRSLQSTLRGKLLDRLQARPLAMARSRDASAVKVELDCTYGGLMQLVHFRNLSLSECTLRQCRASCAVQLPSPRAVLDALEVPMHMVPTALLRTFSRQNGDTVTRVLLENYVAPDGTVFYVLGRDLESRTVTVAVRQSEDIDVARGQPLHALQRRTVAAGNIINLPSHPQCRLSWHANLRSSRLEADAGLVWGRLCLVVPSTVVGGNGSDLSTFVL</sequence>
<feature type="region of interest" description="Disordered" evidence="1">
    <location>
        <begin position="1"/>
        <end position="93"/>
    </location>
</feature>
<evidence type="ECO:0000313" key="3">
    <source>
        <dbReference type="Proteomes" id="UP000218209"/>
    </source>
</evidence>
<proteinExistence type="predicted"/>
<name>A0A1X6PKD3_PORUM</name>
<evidence type="ECO:0000256" key="1">
    <source>
        <dbReference type="SAM" id="MobiDB-lite"/>
    </source>
</evidence>
<gene>
    <name evidence="2" type="ORF">BU14_0025s0006</name>
</gene>
<reference evidence="2 3" key="1">
    <citation type="submission" date="2017-03" db="EMBL/GenBank/DDBJ databases">
        <title>WGS assembly of Porphyra umbilicalis.</title>
        <authorList>
            <person name="Brawley S.H."/>
            <person name="Blouin N.A."/>
            <person name="Ficko-Blean E."/>
            <person name="Wheeler G.L."/>
            <person name="Lohr M."/>
            <person name="Goodson H.V."/>
            <person name="Jenkins J.W."/>
            <person name="Blaby-Haas C.E."/>
            <person name="Helliwell K.E."/>
            <person name="Chan C."/>
            <person name="Marriage T."/>
            <person name="Bhattacharya D."/>
            <person name="Klein A.S."/>
            <person name="Badis Y."/>
            <person name="Brodie J."/>
            <person name="Cao Y."/>
            <person name="Collen J."/>
            <person name="Dittami S.M."/>
            <person name="Gachon C.M."/>
            <person name="Green B.R."/>
            <person name="Karpowicz S."/>
            <person name="Kim J.W."/>
            <person name="Kudahl U."/>
            <person name="Lin S."/>
            <person name="Michel G."/>
            <person name="Mittag M."/>
            <person name="Olson B.J."/>
            <person name="Pangilinan J."/>
            <person name="Peng Y."/>
            <person name="Qiu H."/>
            <person name="Shu S."/>
            <person name="Singer J.T."/>
            <person name="Smith A.G."/>
            <person name="Sprecher B.N."/>
            <person name="Wagner V."/>
            <person name="Wang W."/>
            <person name="Wang Z.-Y."/>
            <person name="Yan J."/>
            <person name="Yarish C."/>
            <person name="Zoeuner-Riek S."/>
            <person name="Zhuang Y."/>
            <person name="Zou Y."/>
            <person name="Lindquist E.A."/>
            <person name="Grimwood J."/>
            <person name="Barry K."/>
            <person name="Rokhsar D.S."/>
            <person name="Schmutz J."/>
            <person name="Stiller J.W."/>
            <person name="Grossman A.R."/>
            <person name="Prochnik S.E."/>
        </authorList>
    </citation>
    <scope>NUCLEOTIDE SEQUENCE [LARGE SCALE GENOMIC DNA]</scope>
    <source>
        <strain evidence="2">4086291</strain>
    </source>
</reference>
<accession>A0A1X6PKD3</accession>
<organism evidence="2 3">
    <name type="scientific">Porphyra umbilicalis</name>
    <name type="common">Purple laver</name>
    <name type="synonym">Red alga</name>
    <dbReference type="NCBI Taxonomy" id="2786"/>
    <lineage>
        <taxon>Eukaryota</taxon>
        <taxon>Rhodophyta</taxon>
        <taxon>Bangiophyceae</taxon>
        <taxon>Bangiales</taxon>
        <taxon>Bangiaceae</taxon>
        <taxon>Porphyra</taxon>
    </lineage>
</organism>
<protein>
    <submittedName>
        <fullName evidence="2">Uncharacterized protein</fullName>
    </submittedName>
</protein>
<dbReference type="AlphaFoldDB" id="A0A1X6PKD3"/>
<keyword evidence="3" id="KW-1185">Reference proteome</keyword>
<feature type="compositionally biased region" description="Low complexity" evidence="1">
    <location>
        <begin position="1"/>
        <end position="15"/>
    </location>
</feature>
<dbReference type="EMBL" id="KV918765">
    <property type="protein sequence ID" value="OSX81123.1"/>
    <property type="molecule type" value="Genomic_DNA"/>
</dbReference>
<evidence type="ECO:0000313" key="2">
    <source>
        <dbReference type="EMBL" id="OSX81123.1"/>
    </source>
</evidence>
<dbReference type="Proteomes" id="UP000218209">
    <property type="component" value="Unassembled WGS sequence"/>
</dbReference>